<organism evidence="3 4">
    <name type="scientific">Paraburkholderia megapolitana</name>
    <dbReference type="NCBI Taxonomy" id="420953"/>
    <lineage>
        <taxon>Bacteria</taxon>
        <taxon>Pseudomonadati</taxon>
        <taxon>Pseudomonadota</taxon>
        <taxon>Betaproteobacteria</taxon>
        <taxon>Burkholderiales</taxon>
        <taxon>Burkholderiaceae</taxon>
        <taxon>Paraburkholderia</taxon>
    </lineage>
</organism>
<evidence type="ECO:0000256" key="2">
    <source>
        <dbReference type="ARBA" id="ARBA00023002"/>
    </source>
</evidence>
<proteinExistence type="inferred from homology"/>
<dbReference type="InterPro" id="IPR020904">
    <property type="entry name" value="Sc_DH/Rdtase_CS"/>
</dbReference>
<dbReference type="EMBL" id="FOQU01000001">
    <property type="protein sequence ID" value="SFH88922.1"/>
    <property type="molecule type" value="Genomic_DNA"/>
</dbReference>
<dbReference type="RefSeq" id="WP_091006900.1">
    <property type="nucleotide sequence ID" value="NZ_CP041743.1"/>
</dbReference>
<dbReference type="PANTHER" id="PTHR24320">
    <property type="entry name" value="RETINOL DEHYDROGENASE"/>
    <property type="match status" value="1"/>
</dbReference>
<dbReference type="CDD" id="cd05327">
    <property type="entry name" value="retinol-DH_like_SDR_c_like"/>
    <property type="match status" value="1"/>
</dbReference>
<dbReference type="SUPFAM" id="SSF51735">
    <property type="entry name" value="NAD(P)-binding Rossmann-fold domains"/>
    <property type="match status" value="1"/>
</dbReference>
<dbReference type="GO" id="GO:0016491">
    <property type="term" value="F:oxidoreductase activity"/>
    <property type="evidence" value="ECO:0007669"/>
    <property type="project" value="UniProtKB-KW"/>
</dbReference>
<accession>A0A1I3DQC1</accession>
<protein>
    <submittedName>
        <fullName evidence="3">NAD(P)-dependent dehydrogenase, short-chain alcohol dehydrogenase family</fullName>
    </submittedName>
</protein>
<dbReference type="Proteomes" id="UP000199548">
    <property type="component" value="Unassembled WGS sequence"/>
</dbReference>
<evidence type="ECO:0000313" key="3">
    <source>
        <dbReference type="EMBL" id="SFH88922.1"/>
    </source>
</evidence>
<keyword evidence="4" id="KW-1185">Reference proteome</keyword>
<dbReference type="Gene3D" id="3.40.50.720">
    <property type="entry name" value="NAD(P)-binding Rossmann-like Domain"/>
    <property type="match status" value="1"/>
</dbReference>
<reference evidence="3 4" key="1">
    <citation type="submission" date="2016-10" db="EMBL/GenBank/DDBJ databases">
        <authorList>
            <person name="de Groot N.N."/>
        </authorList>
    </citation>
    <scope>NUCLEOTIDE SEQUENCE [LARGE SCALE GENOMIC DNA]</scope>
    <source>
        <strain evidence="3 4">LMG 23650</strain>
    </source>
</reference>
<dbReference type="STRING" id="420953.SAMN05192543_101462"/>
<keyword evidence="2" id="KW-0560">Oxidoreductase</keyword>
<dbReference type="OrthoDB" id="109589at2"/>
<dbReference type="PRINTS" id="PR00081">
    <property type="entry name" value="GDHRDH"/>
</dbReference>
<comment type="similarity">
    <text evidence="1">Belongs to the short-chain dehydrogenases/reductases (SDR) family.</text>
</comment>
<dbReference type="AlphaFoldDB" id="A0A1I3DQC1"/>
<dbReference type="InterPro" id="IPR036291">
    <property type="entry name" value="NAD(P)-bd_dom_sf"/>
</dbReference>
<dbReference type="NCBIfam" id="NF004846">
    <property type="entry name" value="PRK06197.1"/>
    <property type="match status" value="1"/>
</dbReference>
<dbReference type="NCBIfam" id="NF004513">
    <property type="entry name" value="PRK05854.1"/>
    <property type="match status" value="1"/>
</dbReference>
<evidence type="ECO:0000313" key="4">
    <source>
        <dbReference type="Proteomes" id="UP000199548"/>
    </source>
</evidence>
<dbReference type="PANTHER" id="PTHR24320:SF148">
    <property type="entry name" value="NAD(P)-BINDING ROSSMANN-FOLD SUPERFAMILY PROTEIN"/>
    <property type="match status" value="1"/>
</dbReference>
<evidence type="ECO:0000256" key="1">
    <source>
        <dbReference type="ARBA" id="ARBA00006484"/>
    </source>
</evidence>
<dbReference type="Pfam" id="PF00106">
    <property type="entry name" value="adh_short"/>
    <property type="match status" value="1"/>
</dbReference>
<dbReference type="PROSITE" id="PS00061">
    <property type="entry name" value="ADH_SHORT"/>
    <property type="match status" value="1"/>
</dbReference>
<sequence>MPKVSKVWTTQDIPRQDGRLALVTGATGGIGYEAALALAGAGAEVVLTGRNDAKGDVALNRIRTVHPGANIRYAHLDLASLASVRAFVDGFASRHQALALLVNNAGVMMPPTRHTTQDGFELQFGTNYLGHYALTARLLPLLRAGRDVRVVNVSSGAHRIQADIHFDDLQWERSYRPWPAYAQSKLAMLLFAFELQRRSDTHGWGLTCNACHPGYALTGLQSAGPGLGSNGRRTLIERLSAALGPYVAQSAAGGALPTLFAATSPDAKPAGYYGPQGRFELKGPVGDAIIGEKARDKSLATRLWDVSGPLVGVQWTEEATT</sequence>
<name>A0A1I3DQC1_9BURK</name>
<gene>
    <name evidence="3" type="ORF">SAMN05192543_101462</name>
</gene>
<dbReference type="InterPro" id="IPR002347">
    <property type="entry name" value="SDR_fam"/>
</dbReference>